<accession>A0ABQ7MQ27</accession>
<evidence type="ECO:0000313" key="1">
    <source>
        <dbReference type="EMBL" id="KAG5399696.1"/>
    </source>
</evidence>
<protein>
    <submittedName>
        <fullName evidence="1">Uncharacterized protein</fullName>
    </submittedName>
</protein>
<gene>
    <name evidence="1" type="primary">A04g500500.1_BraROA</name>
    <name evidence="1" type="ORF">IGI04_014303</name>
</gene>
<comment type="caution">
    <text evidence="1">The sequence shown here is derived from an EMBL/GenBank/DDBJ whole genome shotgun (WGS) entry which is preliminary data.</text>
</comment>
<keyword evidence="2" id="KW-1185">Reference proteome</keyword>
<proteinExistence type="predicted"/>
<evidence type="ECO:0000313" key="2">
    <source>
        <dbReference type="Proteomes" id="UP000823674"/>
    </source>
</evidence>
<reference evidence="1 2" key="1">
    <citation type="submission" date="2021-03" db="EMBL/GenBank/DDBJ databases">
        <authorList>
            <person name="King G.J."/>
            <person name="Bancroft I."/>
            <person name="Baten A."/>
            <person name="Bloomfield J."/>
            <person name="Borpatragohain P."/>
            <person name="He Z."/>
            <person name="Irish N."/>
            <person name="Irwin J."/>
            <person name="Liu K."/>
            <person name="Mauleon R.P."/>
            <person name="Moore J."/>
            <person name="Morris R."/>
            <person name="Ostergaard L."/>
            <person name="Wang B."/>
            <person name="Wells R."/>
        </authorList>
    </citation>
    <scope>NUCLEOTIDE SEQUENCE [LARGE SCALE GENOMIC DNA]</scope>
    <source>
        <strain evidence="1">R-o-18</strain>
        <tissue evidence="1">Leaf</tissue>
    </source>
</reference>
<dbReference type="EMBL" id="JADBGQ010000004">
    <property type="protein sequence ID" value="KAG5399696.1"/>
    <property type="molecule type" value="Genomic_DNA"/>
</dbReference>
<name>A0ABQ7MQ27_BRACM</name>
<sequence>MSLAKYTKSLGELSRAFHRTPFGEIDKKSTITQEHKNQNPRDELLKRVLVYFSIDQKIKDNLPLVATKDRPRLVAPTSRSRLWERPRWVAARGRSESDFLSPGTKMASDFSLSLWTGRSKLRERPRWVAARGRSESELCVSGRENTSDFVQSLQRVALDRERPCRSERSLQGHLRLFGVMRTRATSWRRFRKVALRSGTQRLRDVAPGVAPTGRSGSGATLVGRSERSFQGHLRLFGVMRTRATSWRRFRKVALRSGTQRLRDVAPGGRSHARFVQWSPFHLF</sequence>
<dbReference type="Proteomes" id="UP000823674">
    <property type="component" value="Chromosome A04"/>
</dbReference>
<organism evidence="1 2">
    <name type="scientific">Brassica rapa subsp. trilocularis</name>
    <dbReference type="NCBI Taxonomy" id="1813537"/>
    <lineage>
        <taxon>Eukaryota</taxon>
        <taxon>Viridiplantae</taxon>
        <taxon>Streptophyta</taxon>
        <taxon>Embryophyta</taxon>
        <taxon>Tracheophyta</taxon>
        <taxon>Spermatophyta</taxon>
        <taxon>Magnoliopsida</taxon>
        <taxon>eudicotyledons</taxon>
        <taxon>Gunneridae</taxon>
        <taxon>Pentapetalae</taxon>
        <taxon>rosids</taxon>
        <taxon>malvids</taxon>
        <taxon>Brassicales</taxon>
        <taxon>Brassicaceae</taxon>
        <taxon>Brassiceae</taxon>
        <taxon>Brassica</taxon>
    </lineage>
</organism>